<keyword evidence="2" id="KW-0812">Transmembrane</keyword>
<sequence length="698" mass="74792">MRGLLTAAALLAPALASGRTLKRDEEAPSAFIRLDVPHAEDDSVKLQTTLRLSVLESEESCGHGNVLLNGQALSQDADGLGSGSISTEQGSLLIANWKFACVDLDDVHKEQTLAVHVDFVDGKEVNDLGFTVQFQQKGQVWVTYIEGADSIITAPKLDFFPEESQGPEFNPELEAELSELEFMKMQLVELEQAVFMKELFLAEAFGFHGSKGSKLSDCDNLKCIAKSMYDSVKGVASKFYGHGMGEDGLFGGPPGGHHRGGHHMGPHGGKPGKPGKHHGFPGFRFPHHGNETHGNHTMPPPPHGKPDFPPPFCHCPPPPPPPPPHGHHGPPPPDGPDGPPHHFPQGHHGPPHDGPHHGPGKGDKSPERGPTGEPHDGEDRPAPGHHHQGPPPPPPPPPFDFEDHPGHPNEGHPGDDMPPPPPPPPFGHHEDGPDGDFPPPPPPHDHHEDGPGGPPPPPFEDGPEGPEHPLAAAEGDMPPPPPEGPHGHGGPHHHGPPPPPFSLHHAMPAIRIGAIVITLGLLFAALHTRCFTVRRGDRRSSCMSRRRDYGARRTGFAGLIDRARIAMGYTDGDDAEKEAMMRHVGEEDSDSDAMSTTMEQDIEQFRNAADVVSDMVAAEEGRSAQREMVQYSSIPPPSPHATFADYMAADEALPTYDEAGSSDETYVADGMRFTESSTYAPSVSSTNSSLDENLGRKA</sequence>
<dbReference type="AlphaFoldDB" id="W3XB46"/>
<keyword evidence="2" id="KW-0472">Membrane</keyword>
<dbReference type="KEGG" id="pfy:PFICI_05131"/>
<evidence type="ECO:0000313" key="5">
    <source>
        <dbReference type="Proteomes" id="UP000030651"/>
    </source>
</evidence>
<reference evidence="5" key="1">
    <citation type="journal article" date="2015" name="BMC Genomics">
        <title>Genomic and transcriptomic analysis of the endophytic fungus Pestalotiopsis fici reveals its lifestyle and high potential for synthesis of natural products.</title>
        <authorList>
            <person name="Wang X."/>
            <person name="Zhang X."/>
            <person name="Liu L."/>
            <person name="Xiang M."/>
            <person name="Wang W."/>
            <person name="Sun X."/>
            <person name="Che Y."/>
            <person name="Guo L."/>
            <person name="Liu G."/>
            <person name="Guo L."/>
            <person name="Wang C."/>
            <person name="Yin W.B."/>
            <person name="Stadler M."/>
            <person name="Zhang X."/>
            <person name="Liu X."/>
        </authorList>
    </citation>
    <scope>NUCLEOTIDE SEQUENCE [LARGE SCALE GENOMIC DNA]</scope>
    <source>
        <strain evidence="5">W106-1 / CGMCC3.15140</strain>
    </source>
</reference>
<dbReference type="RefSeq" id="XP_007831903.1">
    <property type="nucleotide sequence ID" value="XM_007833712.1"/>
</dbReference>
<dbReference type="OMA" id="PFHEPHR"/>
<evidence type="ECO:0000256" key="1">
    <source>
        <dbReference type="SAM" id="MobiDB-lite"/>
    </source>
</evidence>
<feature type="transmembrane region" description="Helical" evidence="2">
    <location>
        <begin position="506"/>
        <end position="526"/>
    </location>
</feature>
<feature type="compositionally biased region" description="Polar residues" evidence="1">
    <location>
        <begin position="676"/>
        <end position="691"/>
    </location>
</feature>
<feature type="signal peptide" evidence="3">
    <location>
        <begin position="1"/>
        <end position="16"/>
    </location>
</feature>
<name>W3XB46_PESFW</name>
<dbReference type="OrthoDB" id="4225201at2759"/>
<keyword evidence="2" id="KW-1133">Transmembrane helix</keyword>
<feature type="region of interest" description="Disordered" evidence="1">
    <location>
        <begin position="676"/>
        <end position="698"/>
    </location>
</feature>
<feature type="compositionally biased region" description="Pro residues" evidence="1">
    <location>
        <begin position="389"/>
        <end position="399"/>
    </location>
</feature>
<dbReference type="EMBL" id="KI912111">
    <property type="protein sequence ID" value="ETS83255.1"/>
    <property type="molecule type" value="Genomic_DNA"/>
</dbReference>
<dbReference type="HOGENOM" id="CLU_353725_0_0_1"/>
<evidence type="ECO:0000313" key="4">
    <source>
        <dbReference type="EMBL" id="ETS83255.1"/>
    </source>
</evidence>
<feature type="compositionally biased region" description="Basic and acidic residues" evidence="1">
    <location>
        <begin position="350"/>
        <end position="367"/>
    </location>
</feature>
<keyword evidence="5" id="KW-1185">Reference proteome</keyword>
<evidence type="ECO:0000256" key="3">
    <source>
        <dbReference type="SAM" id="SignalP"/>
    </source>
</evidence>
<dbReference type="eggNOG" id="ENOG502SMBT">
    <property type="taxonomic scope" value="Eukaryota"/>
</dbReference>
<keyword evidence="3" id="KW-0732">Signal</keyword>
<feature type="compositionally biased region" description="Pro residues" evidence="1">
    <location>
        <begin position="298"/>
        <end position="342"/>
    </location>
</feature>
<feature type="compositionally biased region" description="Pro residues" evidence="1">
    <location>
        <begin position="416"/>
        <end position="426"/>
    </location>
</feature>
<protein>
    <submittedName>
        <fullName evidence="4">Uncharacterized protein</fullName>
    </submittedName>
</protein>
<feature type="region of interest" description="Disordered" evidence="1">
    <location>
        <begin position="250"/>
        <end position="502"/>
    </location>
</feature>
<dbReference type="GeneID" id="19270144"/>
<organism evidence="4 5">
    <name type="scientific">Pestalotiopsis fici (strain W106-1 / CGMCC3.15140)</name>
    <dbReference type="NCBI Taxonomy" id="1229662"/>
    <lineage>
        <taxon>Eukaryota</taxon>
        <taxon>Fungi</taxon>
        <taxon>Dikarya</taxon>
        <taxon>Ascomycota</taxon>
        <taxon>Pezizomycotina</taxon>
        <taxon>Sordariomycetes</taxon>
        <taxon>Xylariomycetidae</taxon>
        <taxon>Amphisphaeriales</taxon>
        <taxon>Sporocadaceae</taxon>
        <taxon>Pestalotiopsis</taxon>
    </lineage>
</organism>
<feature type="compositionally biased region" description="Basic and acidic residues" evidence="1">
    <location>
        <begin position="373"/>
        <end position="382"/>
    </location>
</feature>
<feature type="chain" id="PRO_5004835983" evidence="3">
    <location>
        <begin position="17"/>
        <end position="698"/>
    </location>
</feature>
<feature type="compositionally biased region" description="Basic and acidic residues" evidence="1">
    <location>
        <begin position="401"/>
        <end position="415"/>
    </location>
</feature>
<dbReference type="InParanoid" id="W3XB46"/>
<gene>
    <name evidence="4" type="ORF">PFICI_05131</name>
</gene>
<evidence type="ECO:0000256" key="2">
    <source>
        <dbReference type="SAM" id="Phobius"/>
    </source>
</evidence>
<feature type="compositionally biased region" description="Basic residues" evidence="1">
    <location>
        <begin position="256"/>
        <end position="265"/>
    </location>
</feature>
<accession>W3XB46</accession>
<dbReference type="STRING" id="1229662.W3XB46"/>
<proteinExistence type="predicted"/>
<dbReference type="Proteomes" id="UP000030651">
    <property type="component" value="Unassembled WGS sequence"/>
</dbReference>